<evidence type="ECO:0000313" key="2">
    <source>
        <dbReference type="EMBL" id="MFD2512399.1"/>
    </source>
</evidence>
<dbReference type="RefSeq" id="WP_377502416.1">
    <property type="nucleotide sequence ID" value="NZ_JBHULU010000001.1"/>
</dbReference>
<reference evidence="3" key="1">
    <citation type="journal article" date="2019" name="Int. J. Syst. Evol. Microbiol.">
        <title>The Global Catalogue of Microorganisms (GCM) 10K type strain sequencing project: providing services to taxonomists for standard genome sequencing and annotation.</title>
        <authorList>
            <consortium name="The Broad Institute Genomics Platform"/>
            <consortium name="The Broad Institute Genome Sequencing Center for Infectious Disease"/>
            <person name="Wu L."/>
            <person name="Ma J."/>
        </authorList>
    </citation>
    <scope>NUCLEOTIDE SEQUENCE [LARGE SCALE GENOMIC DNA]</scope>
    <source>
        <strain evidence="3">KCTC 42498</strain>
    </source>
</reference>
<feature type="domain" description="DUF6438" evidence="1">
    <location>
        <begin position="48"/>
        <end position="157"/>
    </location>
</feature>
<dbReference type="PROSITE" id="PS51257">
    <property type="entry name" value="PROKAR_LIPOPROTEIN"/>
    <property type="match status" value="1"/>
</dbReference>
<protein>
    <submittedName>
        <fullName evidence="2">DUF6438 domain-containing protein</fullName>
    </submittedName>
</protein>
<organism evidence="2 3">
    <name type="scientific">Pontibacter locisalis</name>
    <dbReference type="NCBI Taxonomy" id="1719035"/>
    <lineage>
        <taxon>Bacteria</taxon>
        <taxon>Pseudomonadati</taxon>
        <taxon>Bacteroidota</taxon>
        <taxon>Cytophagia</taxon>
        <taxon>Cytophagales</taxon>
        <taxon>Hymenobacteraceae</taxon>
        <taxon>Pontibacter</taxon>
    </lineage>
</organism>
<evidence type="ECO:0000259" key="1">
    <source>
        <dbReference type="Pfam" id="PF20033"/>
    </source>
</evidence>
<dbReference type="Pfam" id="PF20033">
    <property type="entry name" value="DUF6438"/>
    <property type="match status" value="1"/>
</dbReference>
<dbReference type="InterPro" id="IPR045497">
    <property type="entry name" value="DUF6438"/>
</dbReference>
<evidence type="ECO:0000313" key="3">
    <source>
        <dbReference type="Proteomes" id="UP001597544"/>
    </source>
</evidence>
<dbReference type="Proteomes" id="UP001597544">
    <property type="component" value="Unassembled WGS sequence"/>
</dbReference>
<sequence>MQRSALFNIKGQLVTVFLLLIILVTVVGCATGSQCQTSGKELSAAPPLLKFQKTPCYGPCPSYEAAIMEDGTITYVGWEHVTVEDTLQTYLSKRELKQLKADISTLDYTSMQNSYLTDWTDMPFTYLTFYENGKEVKRIKHQKGGPEKLQQFKESLNDKILSLVKQKSQKQ</sequence>
<name>A0ABW5IFI8_9BACT</name>
<accession>A0ABW5IFI8</accession>
<gene>
    <name evidence="2" type="ORF">ACFSRY_00855</name>
</gene>
<proteinExistence type="predicted"/>
<keyword evidence="3" id="KW-1185">Reference proteome</keyword>
<dbReference type="EMBL" id="JBHULU010000001">
    <property type="protein sequence ID" value="MFD2512399.1"/>
    <property type="molecule type" value="Genomic_DNA"/>
</dbReference>
<comment type="caution">
    <text evidence="2">The sequence shown here is derived from an EMBL/GenBank/DDBJ whole genome shotgun (WGS) entry which is preliminary data.</text>
</comment>